<evidence type="ECO:0000256" key="2">
    <source>
        <dbReference type="ARBA" id="ARBA00022553"/>
    </source>
</evidence>
<name>A0AAN9YWF4_9PEZI</name>
<dbReference type="InterPro" id="IPR050091">
    <property type="entry name" value="PKS_NRPS_Biosynth_Enz"/>
</dbReference>
<dbReference type="PANTHER" id="PTHR43775:SF29">
    <property type="entry name" value="ASPERFURANONE POLYKETIDE SYNTHASE AFOG-RELATED"/>
    <property type="match status" value="1"/>
</dbReference>
<dbReference type="Pfam" id="PF08242">
    <property type="entry name" value="Methyltransf_12"/>
    <property type="match status" value="1"/>
</dbReference>
<dbReference type="InterPro" id="IPR014043">
    <property type="entry name" value="Acyl_transferase_dom"/>
</dbReference>
<dbReference type="InterPro" id="IPR049552">
    <property type="entry name" value="PKS_DH_N"/>
</dbReference>
<dbReference type="Pfam" id="PF13602">
    <property type="entry name" value="ADH_zinc_N_2"/>
    <property type="match status" value="1"/>
</dbReference>
<keyword evidence="6" id="KW-0511">Multifunctional enzyme</keyword>
<dbReference type="Gene3D" id="3.40.50.150">
    <property type="entry name" value="Vaccinia Virus protein VP39"/>
    <property type="match status" value="1"/>
</dbReference>
<dbReference type="SMART" id="SM00823">
    <property type="entry name" value="PKS_PP"/>
    <property type="match status" value="1"/>
</dbReference>
<dbReference type="FunFam" id="3.40.50.720:FF:000209">
    <property type="entry name" value="Polyketide synthase Pks12"/>
    <property type="match status" value="1"/>
</dbReference>
<dbReference type="Gene3D" id="3.90.180.10">
    <property type="entry name" value="Medium-chain alcohol dehydrogenases, catalytic domain"/>
    <property type="match status" value="1"/>
</dbReference>
<dbReference type="InterPro" id="IPR057326">
    <property type="entry name" value="KR_dom"/>
</dbReference>
<dbReference type="PROSITE" id="PS00012">
    <property type="entry name" value="PHOSPHOPANTETHEINE"/>
    <property type="match status" value="1"/>
</dbReference>
<dbReference type="SUPFAM" id="SSF51735">
    <property type="entry name" value="NAD(P)-binding Rossmann-fold domains"/>
    <property type="match status" value="2"/>
</dbReference>
<keyword evidence="12" id="KW-1185">Reference proteome</keyword>
<evidence type="ECO:0000256" key="7">
    <source>
        <dbReference type="ARBA" id="ARBA00023315"/>
    </source>
</evidence>
<dbReference type="Pfam" id="PF21089">
    <property type="entry name" value="PKS_DH_N"/>
    <property type="match status" value="1"/>
</dbReference>
<dbReference type="InterPro" id="IPR013154">
    <property type="entry name" value="ADH-like_N"/>
</dbReference>
<proteinExistence type="predicted"/>
<dbReference type="CDD" id="cd05195">
    <property type="entry name" value="enoyl_red"/>
    <property type="match status" value="1"/>
</dbReference>
<evidence type="ECO:0000256" key="4">
    <source>
        <dbReference type="ARBA" id="ARBA00022857"/>
    </source>
</evidence>
<dbReference type="Gene3D" id="1.10.1200.10">
    <property type="entry name" value="ACP-like"/>
    <property type="match status" value="1"/>
</dbReference>
<dbReference type="Pfam" id="PF08659">
    <property type="entry name" value="KR"/>
    <property type="match status" value="1"/>
</dbReference>
<dbReference type="Pfam" id="PF08240">
    <property type="entry name" value="ADH_N"/>
    <property type="match status" value="1"/>
</dbReference>
<dbReference type="InterPro" id="IPR049551">
    <property type="entry name" value="PKS_DH_C"/>
</dbReference>
<dbReference type="InterPro" id="IPR016035">
    <property type="entry name" value="Acyl_Trfase/lysoPLipase"/>
</dbReference>
<dbReference type="InterPro" id="IPR013968">
    <property type="entry name" value="PKS_KR"/>
</dbReference>
<feature type="region of interest" description="C-terminal hotdog fold" evidence="8">
    <location>
        <begin position="420"/>
        <end position="570"/>
    </location>
</feature>
<dbReference type="SUPFAM" id="SSF47336">
    <property type="entry name" value="ACP-like"/>
    <property type="match status" value="1"/>
</dbReference>
<reference evidence="11 12" key="1">
    <citation type="submission" date="2024-02" db="EMBL/GenBank/DDBJ databases">
        <title>De novo assembly and annotation of 12 fungi associated with fruit tree decline syndrome in Ontario, Canada.</title>
        <authorList>
            <person name="Sulman M."/>
            <person name="Ellouze W."/>
            <person name="Ilyukhin E."/>
        </authorList>
    </citation>
    <scope>NUCLEOTIDE SEQUENCE [LARGE SCALE GENOMIC DNA]</scope>
    <source>
        <strain evidence="11 12">M11/M66-122</strain>
    </source>
</reference>
<dbReference type="PROSITE" id="PS52019">
    <property type="entry name" value="PKS_MFAS_DH"/>
    <property type="match status" value="1"/>
</dbReference>
<keyword evidence="2" id="KW-0597">Phosphoprotein</keyword>
<dbReference type="InterPro" id="IPR029063">
    <property type="entry name" value="SAM-dependent_MTases_sf"/>
</dbReference>
<dbReference type="CDD" id="cd02440">
    <property type="entry name" value="AdoMet_MTases"/>
    <property type="match status" value="1"/>
</dbReference>
<evidence type="ECO:0000259" key="10">
    <source>
        <dbReference type="PROSITE" id="PS52019"/>
    </source>
</evidence>
<dbReference type="InterPro" id="IPR042104">
    <property type="entry name" value="PKS_dehydratase_sf"/>
</dbReference>
<dbReference type="SMART" id="SM00827">
    <property type="entry name" value="PKS_AT"/>
    <property type="match status" value="1"/>
</dbReference>
<dbReference type="InterPro" id="IPR020807">
    <property type="entry name" value="PKS_DH"/>
</dbReference>
<dbReference type="SUPFAM" id="SSF53335">
    <property type="entry name" value="S-adenosyl-L-methionine-dependent methyltransferases"/>
    <property type="match status" value="1"/>
</dbReference>
<dbReference type="EMBL" id="JAKJXP020000003">
    <property type="protein sequence ID" value="KAK7757127.1"/>
    <property type="molecule type" value="Genomic_DNA"/>
</dbReference>
<keyword evidence="7" id="KW-0012">Acyltransferase</keyword>
<dbReference type="Gene3D" id="3.30.70.3290">
    <property type="match status" value="1"/>
</dbReference>
<dbReference type="SUPFAM" id="SSF55048">
    <property type="entry name" value="Probable ACP-binding domain of malonyl-CoA ACP transacylase"/>
    <property type="match status" value="1"/>
</dbReference>
<dbReference type="InterPro" id="IPR020806">
    <property type="entry name" value="PKS_PP-bd"/>
</dbReference>
<dbReference type="Pfam" id="PF00550">
    <property type="entry name" value="PP-binding"/>
    <property type="match status" value="1"/>
</dbReference>
<keyword evidence="5" id="KW-0560">Oxidoreductase</keyword>
<dbReference type="Proteomes" id="UP001320420">
    <property type="component" value="Unassembled WGS sequence"/>
</dbReference>
<dbReference type="SMART" id="SM00826">
    <property type="entry name" value="PKS_DH"/>
    <property type="match status" value="1"/>
</dbReference>
<dbReference type="Gene3D" id="3.40.366.10">
    <property type="entry name" value="Malonyl-Coenzyme A Acyl Carrier Protein, domain 2"/>
    <property type="match status" value="1"/>
</dbReference>
<sequence length="1864" mass="207855">MMSVNVPEANVDELLKRVDANKAVSIACINSPFNVTLSGDEADIDKIEECLKDDGIFAQKLNTGVAYHSNAMRQIAADYLDCLAHLENGDNERNDILMVSSITGETVPTSIVSKGQYWVNNLVSPVRFSDALHYLAVAAPKAHDLKSISDYLEVGPHGALRRPIIDTLSQVMSRKGFRYTSLLSRFKSPMKTVLDTTGRLFTHGYPVSLLVVNQQDNTTCPAPFLVDTPQYPFDHSKLYWHETRLSRDWRLREAVNSTLLGLRVTDWNPLEPRWRKTLTVDEMPWIADHVVGDTILFPATGTLMIALEAIRQESNDSKVIKGYKIEEATFTSPIVVRPGGTTELITHLRKIQRPYEKTSQRFQVEVFTELDKSWHNNFQSVIHVEYEDDLKSDFDNVPVTQTTTELQLADDYEHARSACINRVSKRDFYKWHHQQGLKYGEAFRLANDVYWDGDKLGIACADVGPPMKAFGGIVHPTVLDALCQVCYMAPSSGMSKALPTIIPHKIHDAWISATGWQYPQTSCVRMLTTSVIKLRESGINSSFTALNDNGSLLCHVKRLEMLPAGTKELNRNGERKFLHSIDWKPQLSLLSPAQIQSICEMDWSPSDETVVIDHHSRLERALRTVLQHSIHELLEINDTKATPHIRKYVSWMGDQLRQFPGQTKEEIREEALHEELEDLCRSRPSCKMVIEIARNIQSIVRGETNVLDLIFSTNLAQEYYAESISRMYDQRMVTYFQLLSHQTPGQKILEVGAGTGSLTSHVLSTLQGIEGRTGGIAFAEYAYTDVSPAFFEKARERFASHQERMKFRTLDLEEDVTSQGYERETYDVVLAGSVLHATKNLAATLRNLRQVLKPGGHLIFHETTAPSCFVMGFSFGVLPGWWRSEEKFRARGPTITESKWDVLLRDNGFTGNDLAIRDYQDDAAHYYSIIASSVEHAMPVSTEKFNVLVVVDDGNNYQSDVASALVDVHFNSSEYQPQVIPFSQLVHTKQRTVDCIVFLTDMGRSMLAQLSEPAFKCIQSCVQLSKGLLWVTSSDTATRSGRTSHPHPYHGLKDGFLRALRSEFNNKRIVSLSLEDTRDMSNEIAQIAKVFALTFRAQSPEVEYVVRDGLTLTGRMVEEVAMNKDLNSSIVPQVRIEPWAVGPPLKLDIGSRGLMDTMRFVEDYDHNTPLGPHDVEIEAKAWGVNFRDIFLALGRLDEDGLGSDCTGIVTRAGSQCKLRPGDRVCTAIVGCMRMYPRGEEDSMFKIPDSLSFDEACATIYPGLTAWYSLVDIARLQKGEKVLIHAASGGTGQVAIQVAQMLGAEVFATVGYDHKKKLLIEKYGIPEDHIFYSRNTDFAKGIMRVTGGYGVDIVLNSLVGEGLRASWECIAAYGRFIEIGKADINANASLPMAGFARNVTFSAVDLHHVSLYNKGLGRRLLHKVVELIKDGSIYCPKPLHLYGLDEVQDAFRYLQSGKNTGRIIIKVDRSTKVKKHLINHRNWSFDSEATYLIAGGLGGIGRSMLKWMASKGAKNLIVPSRSGVASRAAVEVVDELVKQGIKVVAPKCDVSSRDSLLHVIEDSTRAMPPIRGCINAAMVLQDSIFENMTHAQWERTIRSKVDSSWNLHALLPKELDFFVLLSSIAGVIGNPGQSNYAAGCTFQDSLARYRNRNGQRAASIDLGLMRTIGIIAESGELYKKVEVSQSLGQIEEEELLALLDMCCCPSDSNITGGMRGQIMMGLVTPVDILYRGLEPEEVMQRPLFGHFSRLRGTLTAASSATNTINFASLFRQAESAEQRTRVVVELLVMRLARTLSVKPEDVDADQPLHAFGVDSLVAVELRNLLMREFAADVPNFEIMGGRTITAVAELAVKLSTIPVQVKNGA</sequence>
<dbReference type="InterPro" id="IPR013217">
    <property type="entry name" value="Methyltransf_12"/>
</dbReference>
<dbReference type="Pfam" id="PF00698">
    <property type="entry name" value="Acyl_transf_1"/>
    <property type="match status" value="1"/>
</dbReference>
<dbReference type="InterPro" id="IPR049900">
    <property type="entry name" value="PKS_mFAS_DH"/>
</dbReference>
<dbReference type="InterPro" id="IPR036736">
    <property type="entry name" value="ACP-like_sf"/>
</dbReference>
<dbReference type="Pfam" id="PF14765">
    <property type="entry name" value="PS-DH"/>
    <property type="match status" value="1"/>
</dbReference>
<feature type="domain" description="Carrier" evidence="9">
    <location>
        <begin position="1777"/>
        <end position="1854"/>
    </location>
</feature>
<evidence type="ECO:0000256" key="6">
    <source>
        <dbReference type="ARBA" id="ARBA00023268"/>
    </source>
</evidence>
<gene>
    <name evidence="11" type="ORF">SLS62_000674</name>
</gene>
<dbReference type="GO" id="GO:1901336">
    <property type="term" value="P:lactone biosynthetic process"/>
    <property type="evidence" value="ECO:0007669"/>
    <property type="project" value="UniProtKB-ARBA"/>
</dbReference>
<dbReference type="SMART" id="SM00822">
    <property type="entry name" value="PKS_KR"/>
    <property type="match status" value="1"/>
</dbReference>
<evidence type="ECO:0000259" key="9">
    <source>
        <dbReference type="PROSITE" id="PS50075"/>
    </source>
</evidence>
<dbReference type="Gene3D" id="3.40.50.720">
    <property type="entry name" value="NAD(P)-binding Rossmann-like Domain"/>
    <property type="match status" value="3"/>
</dbReference>
<evidence type="ECO:0000256" key="3">
    <source>
        <dbReference type="ARBA" id="ARBA00022679"/>
    </source>
</evidence>
<dbReference type="GO" id="GO:0044550">
    <property type="term" value="P:secondary metabolite biosynthetic process"/>
    <property type="evidence" value="ECO:0007669"/>
    <property type="project" value="UniProtKB-ARBA"/>
</dbReference>
<feature type="region of interest" description="N-terminal hotdog fold" evidence="8">
    <location>
        <begin position="257"/>
        <end position="389"/>
    </location>
</feature>
<dbReference type="SUPFAM" id="SSF52151">
    <property type="entry name" value="FabD/lysophospholipase-like"/>
    <property type="match status" value="1"/>
</dbReference>
<dbReference type="InterPro" id="IPR011032">
    <property type="entry name" value="GroES-like_sf"/>
</dbReference>
<keyword evidence="3" id="KW-0808">Transferase</keyword>
<dbReference type="GO" id="GO:0031177">
    <property type="term" value="F:phosphopantetheine binding"/>
    <property type="evidence" value="ECO:0007669"/>
    <property type="project" value="InterPro"/>
</dbReference>
<dbReference type="GO" id="GO:0016491">
    <property type="term" value="F:oxidoreductase activity"/>
    <property type="evidence" value="ECO:0007669"/>
    <property type="project" value="UniProtKB-KW"/>
</dbReference>
<evidence type="ECO:0000256" key="5">
    <source>
        <dbReference type="ARBA" id="ARBA00023002"/>
    </source>
</evidence>
<evidence type="ECO:0008006" key="13">
    <source>
        <dbReference type="Google" id="ProtNLM"/>
    </source>
</evidence>
<feature type="domain" description="PKS/mFAS DH" evidence="10">
    <location>
        <begin position="257"/>
        <end position="570"/>
    </location>
</feature>
<dbReference type="PROSITE" id="PS50075">
    <property type="entry name" value="CARRIER"/>
    <property type="match status" value="1"/>
</dbReference>
<evidence type="ECO:0000313" key="12">
    <source>
        <dbReference type="Proteomes" id="UP001320420"/>
    </source>
</evidence>
<dbReference type="InterPro" id="IPR001227">
    <property type="entry name" value="Ac_transferase_dom_sf"/>
</dbReference>
<accession>A0AAN9YWF4</accession>
<dbReference type="SUPFAM" id="SSF50129">
    <property type="entry name" value="GroES-like"/>
    <property type="match status" value="1"/>
</dbReference>
<keyword evidence="4" id="KW-0521">NADP</keyword>
<dbReference type="InterPro" id="IPR036291">
    <property type="entry name" value="NAD(P)-bd_dom_sf"/>
</dbReference>
<evidence type="ECO:0000256" key="8">
    <source>
        <dbReference type="PROSITE-ProRule" id="PRU01363"/>
    </source>
</evidence>
<organism evidence="11 12">
    <name type="scientific">Diatrype stigma</name>
    <dbReference type="NCBI Taxonomy" id="117547"/>
    <lineage>
        <taxon>Eukaryota</taxon>
        <taxon>Fungi</taxon>
        <taxon>Dikarya</taxon>
        <taxon>Ascomycota</taxon>
        <taxon>Pezizomycotina</taxon>
        <taxon>Sordariomycetes</taxon>
        <taxon>Xylariomycetidae</taxon>
        <taxon>Xylariales</taxon>
        <taxon>Diatrypaceae</taxon>
        <taxon>Diatrype</taxon>
    </lineage>
</organism>
<dbReference type="GO" id="GO:0004312">
    <property type="term" value="F:fatty acid synthase activity"/>
    <property type="evidence" value="ECO:0007669"/>
    <property type="project" value="TreeGrafter"/>
</dbReference>
<keyword evidence="1" id="KW-0596">Phosphopantetheine</keyword>
<protein>
    <recommendedName>
        <fullName evidence="13">Carrier domain-containing protein</fullName>
    </recommendedName>
</protein>
<evidence type="ECO:0000256" key="1">
    <source>
        <dbReference type="ARBA" id="ARBA00022450"/>
    </source>
</evidence>
<feature type="active site" description="Proton donor; for dehydratase activity" evidence="8">
    <location>
        <position position="480"/>
    </location>
</feature>
<comment type="caution">
    <text evidence="11">The sequence shown here is derived from an EMBL/GenBank/DDBJ whole genome shotgun (WGS) entry which is preliminary data.</text>
</comment>
<dbReference type="InterPro" id="IPR009081">
    <property type="entry name" value="PP-bd_ACP"/>
</dbReference>
<dbReference type="SMART" id="SM00829">
    <property type="entry name" value="PKS_ER"/>
    <property type="match status" value="1"/>
</dbReference>
<dbReference type="InterPro" id="IPR020843">
    <property type="entry name" value="ER"/>
</dbReference>
<dbReference type="PANTHER" id="PTHR43775">
    <property type="entry name" value="FATTY ACID SYNTHASE"/>
    <property type="match status" value="1"/>
</dbReference>
<dbReference type="GO" id="GO:0006633">
    <property type="term" value="P:fatty acid biosynthetic process"/>
    <property type="evidence" value="ECO:0007669"/>
    <property type="project" value="TreeGrafter"/>
</dbReference>
<evidence type="ECO:0000313" key="11">
    <source>
        <dbReference type="EMBL" id="KAK7757127.1"/>
    </source>
</evidence>
<dbReference type="InterPro" id="IPR016036">
    <property type="entry name" value="Malonyl_transacylase_ACP-bd"/>
</dbReference>
<dbReference type="Gene3D" id="3.10.129.110">
    <property type="entry name" value="Polyketide synthase dehydratase"/>
    <property type="match status" value="1"/>
</dbReference>
<dbReference type="InterPro" id="IPR006162">
    <property type="entry name" value="Ppantetheine_attach_site"/>
</dbReference>
<feature type="active site" description="Proton acceptor; for dehydratase activity" evidence="8">
    <location>
        <position position="289"/>
    </location>
</feature>